<dbReference type="EMBL" id="UINC01090963">
    <property type="protein sequence ID" value="SVC43352.1"/>
    <property type="molecule type" value="Genomic_DNA"/>
</dbReference>
<dbReference type="AlphaFoldDB" id="A0A382M7K6"/>
<organism evidence="1">
    <name type="scientific">marine metagenome</name>
    <dbReference type="NCBI Taxonomy" id="408172"/>
    <lineage>
        <taxon>unclassified sequences</taxon>
        <taxon>metagenomes</taxon>
        <taxon>ecological metagenomes</taxon>
    </lineage>
</organism>
<protein>
    <submittedName>
        <fullName evidence="1">Uncharacterized protein</fullName>
    </submittedName>
</protein>
<gene>
    <name evidence="1" type="ORF">METZ01_LOCUS296206</name>
</gene>
<proteinExistence type="predicted"/>
<evidence type="ECO:0000313" key="1">
    <source>
        <dbReference type="EMBL" id="SVC43352.1"/>
    </source>
</evidence>
<feature type="non-terminal residue" evidence="1">
    <location>
        <position position="28"/>
    </location>
</feature>
<name>A0A382M7K6_9ZZZZ</name>
<reference evidence="1" key="1">
    <citation type="submission" date="2018-05" db="EMBL/GenBank/DDBJ databases">
        <authorList>
            <person name="Lanie J.A."/>
            <person name="Ng W.-L."/>
            <person name="Kazmierczak K.M."/>
            <person name="Andrzejewski T.M."/>
            <person name="Davidsen T.M."/>
            <person name="Wayne K.J."/>
            <person name="Tettelin H."/>
            <person name="Glass J.I."/>
            <person name="Rusch D."/>
            <person name="Podicherti R."/>
            <person name="Tsui H.-C.T."/>
            <person name="Winkler M.E."/>
        </authorList>
    </citation>
    <scope>NUCLEOTIDE SEQUENCE</scope>
</reference>
<accession>A0A382M7K6</accession>
<sequence>MKFKKLIHLGVAAVLMLAGNTVQAGDAL</sequence>